<gene>
    <name evidence="2" type="ORF">Airi01_040060</name>
</gene>
<feature type="region of interest" description="Disordered" evidence="1">
    <location>
        <begin position="116"/>
        <end position="137"/>
    </location>
</feature>
<protein>
    <submittedName>
        <fullName evidence="2">Uncharacterized protein</fullName>
    </submittedName>
</protein>
<organism evidence="2 3">
    <name type="scientific">Actinoallomurus iriomotensis</name>
    <dbReference type="NCBI Taxonomy" id="478107"/>
    <lineage>
        <taxon>Bacteria</taxon>
        <taxon>Bacillati</taxon>
        <taxon>Actinomycetota</taxon>
        <taxon>Actinomycetes</taxon>
        <taxon>Streptosporangiales</taxon>
        <taxon>Thermomonosporaceae</taxon>
        <taxon>Actinoallomurus</taxon>
    </lineage>
</organism>
<dbReference type="EMBL" id="BSTJ01000004">
    <property type="protein sequence ID" value="GLY75739.1"/>
    <property type="molecule type" value="Genomic_DNA"/>
</dbReference>
<evidence type="ECO:0000256" key="1">
    <source>
        <dbReference type="SAM" id="MobiDB-lite"/>
    </source>
</evidence>
<sequence>MELFPAPLSPPVTTDYTRLGLGPEASVDEIRAASSRLDQRLRRQGADEAELAAAHAIRLESADDRAAYDAAHPPLALLKLRPAWHPVLDDAAVQHHVLRRELELFLQERGEPVYRPSDLTRTDFTADHTPDPLLDGA</sequence>
<dbReference type="AlphaFoldDB" id="A0A9W6RH63"/>
<accession>A0A9W6RH63</accession>
<evidence type="ECO:0000313" key="2">
    <source>
        <dbReference type="EMBL" id="GLY75739.1"/>
    </source>
</evidence>
<proteinExistence type="predicted"/>
<feature type="compositionally biased region" description="Basic and acidic residues" evidence="1">
    <location>
        <begin position="116"/>
        <end position="130"/>
    </location>
</feature>
<name>A0A9W6RH63_9ACTN</name>
<dbReference type="Proteomes" id="UP001165135">
    <property type="component" value="Unassembled WGS sequence"/>
</dbReference>
<dbReference type="RefSeq" id="WP_285623116.1">
    <property type="nucleotide sequence ID" value="NZ_BSTJ01000004.1"/>
</dbReference>
<evidence type="ECO:0000313" key="3">
    <source>
        <dbReference type="Proteomes" id="UP001165135"/>
    </source>
</evidence>
<comment type="caution">
    <text evidence="2">The sequence shown here is derived from an EMBL/GenBank/DDBJ whole genome shotgun (WGS) entry which is preliminary data.</text>
</comment>
<reference evidence="2" key="1">
    <citation type="submission" date="2023-03" db="EMBL/GenBank/DDBJ databases">
        <title>Actinoallomurus iriomotensis NBRC 103681.</title>
        <authorList>
            <person name="Ichikawa N."/>
            <person name="Sato H."/>
            <person name="Tonouchi N."/>
        </authorList>
    </citation>
    <scope>NUCLEOTIDE SEQUENCE</scope>
    <source>
        <strain evidence="2">NBRC 103681</strain>
    </source>
</reference>